<protein>
    <recommendedName>
        <fullName evidence="11">tRNA-dihydrouridine synthase</fullName>
        <ecNumber evidence="11">1.3.1.-</ecNumber>
    </recommendedName>
</protein>
<comment type="catalytic activity">
    <reaction evidence="10">
        <text>a 5,6-dihydrouridine in tRNA + NAD(+) = a uridine in tRNA + NADH + H(+)</text>
        <dbReference type="Rhea" id="RHEA:54452"/>
        <dbReference type="Rhea" id="RHEA-COMP:13339"/>
        <dbReference type="Rhea" id="RHEA-COMP:13887"/>
        <dbReference type="ChEBI" id="CHEBI:15378"/>
        <dbReference type="ChEBI" id="CHEBI:57540"/>
        <dbReference type="ChEBI" id="CHEBI:57945"/>
        <dbReference type="ChEBI" id="CHEBI:65315"/>
        <dbReference type="ChEBI" id="CHEBI:74443"/>
    </reaction>
</comment>
<comment type="function">
    <text evidence="1 11">Catalyzes the synthesis of 5,6-dihydrouridine (D), a modified base found in the D-loop of most tRNAs, via the reduction of the C5-C6 double bond in target uridines.</text>
</comment>
<feature type="binding site" evidence="13">
    <location>
        <position position="170"/>
    </location>
    <ligand>
        <name>FMN</name>
        <dbReference type="ChEBI" id="CHEBI:58210"/>
    </ligand>
</feature>
<evidence type="ECO:0000256" key="12">
    <source>
        <dbReference type="PIRSR" id="PIRSR006621-1"/>
    </source>
</evidence>
<evidence type="ECO:0000256" key="5">
    <source>
        <dbReference type="ARBA" id="ARBA00022694"/>
    </source>
</evidence>
<comment type="similarity">
    <text evidence="11">Belongs to the dus family.</text>
</comment>
<keyword evidence="7" id="KW-0694">RNA-binding</keyword>
<reference evidence="16" key="1">
    <citation type="submission" date="2016-06" db="EMBL/GenBank/DDBJ databases">
        <title>Draft genome sequence of Desulfoplanes formicivorans strain Pf12B.</title>
        <authorList>
            <person name="Watanabe M."/>
            <person name="Kojima H."/>
            <person name="Fukui M."/>
        </authorList>
    </citation>
    <scope>NUCLEOTIDE SEQUENCE [LARGE SCALE GENOMIC DNA]</scope>
    <source>
        <strain evidence="16">Pf12B</strain>
    </source>
</reference>
<keyword evidence="16" id="KW-1185">Reference proteome</keyword>
<dbReference type="GO" id="GO:0017150">
    <property type="term" value="F:tRNA dihydrouridine synthase activity"/>
    <property type="evidence" value="ECO:0007669"/>
    <property type="project" value="InterPro"/>
</dbReference>
<organism evidence="15 16">
    <name type="scientific">Desulfoplanes formicivorans</name>
    <dbReference type="NCBI Taxonomy" id="1592317"/>
    <lineage>
        <taxon>Bacteria</taxon>
        <taxon>Pseudomonadati</taxon>
        <taxon>Thermodesulfobacteriota</taxon>
        <taxon>Desulfovibrionia</taxon>
        <taxon>Desulfovibrionales</taxon>
        <taxon>Desulfoplanaceae</taxon>
        <taxon>Desulfoplanes</taxon>
    </lineage>
</organism>
<dbReference type="Pfam" id="PF01207">
    <property type="entry name" value="Dus"/>
    <property type="match status" value="1"/>
</dbReference>
<comment type="catalytic activity">
    <reaction evidence="9">
        <text>a 5,6-dihydrouridine in tRNA + NADP(+) = a uridine in tRNA + NADPH + H(+)</text>
        <dbReference type="Rhea" id="RHEA:23624"/>
        <dbReference type="Rhea" id="RHEA-COMP:13339"/>
        <dbReference type="Rhea" id="RHEA-COMP:13887"/>
        <dbReference type="ChEBI" id="CHEBI:15378"/>
        <dbReference type="ChEBI" id="CHEBI:57783"/>
        <dbReference type="ChEBI" id="CHEBI:58349"/>
        <dbReference type="ChEBI" id="CHEBI:65315"/>
        <dbReference type="ChEBI" id="CHEBI:74443"/>
    </reaction>
</comment>
<dbReference type="InterPro" id="IPR013785">
    <property type="entry name" value="Aldolase_TIM"/>
</dbReference>
<evidence type="ECO:0000313" key="16">
    <source>
        <dbReference type="Proteomes" id="UP000095200"/>
    </source>
</evidence>
<dbReference type="Gene3D" id="3.20.20.70">
    <property type="entry name" value="Aldolase class I"/>
    <property type="match status" value="1"/>
</dbReference>
<feature type="binding site" evidence="13">
    <location>
        <position position="140"/>
    </location>
    <ligand>
        <name>FMN</name>
        <dbReference type="ChEBI" id="CHEBI:58210"/>
    </ligand>
</feature>
<evidence type="ECO:0000256" key="4">
    <source>
        <dbReference type="ARBA" id="ARBA00022643"/>
    </source>
</evidence>
<evidence type="ECO:0000259" key="14">
    <source>
        <dbReference type="Pfam" id="PF01207"/>
    </source>
</evidence>
<dbReference type="PANTHER" id="PTHR45846">
    <property type="entry name" value="TRNA-DIHYDROURIDINE(47) SYNTHASE [NAD(P)(+)]-LIKE"/>
    <property type="match status" value="1"/>
</dbReference>
<dbReference type="GO" id="GO:0050660">
    <property type="term" value="F:flavin adenine dinucleotide binding"/>
    <property type="evidence" value="ECO:0007669"/>
    <property type="project" value="InterPro"/>
</dbReference>
<feature type="binding site" evidence="13">
    <location>
        <begin position="225"/>
        <end position="226"/>
    </location>
    <ligand>
        <name>FMN</name>
        <dbReference type="ChEBI" id="CHEBI:58210"/>
    </ligand>
</feature>
<evidence type="ECO:0000256" key="8">
    <source>
        <dbReference type="ARBA" id="ARBA00023002"/>
    </source>
</evidence>
<dbReference type="AlphaFoldDB" id="A0A194AIJ6"/>
<evidence type="ECO:0000256" key="2">
    <source>
        <dbReference type="ARBA" id="ARBA00022555"/>
    </source>
</evidence>
<evidence type="ECO:0000256" key="3">
    <source>
        <dbReference type="ARBA" id="ARBA00022630"/>
    </source>
</evidence>
<proteinExistence type="inferred from homology"/>
<dbReference type="STRING" id="1592317.DPF_1775"/>
<dbReference type="InterPro" id="IPR001269">
    <property type="entry name" value="DUS_fam"/>
</dbReference>
<feature type="domain" description="DUS-like FMN-binding" evidence="14">
    <location>
        <begin position="14"/>
        <end position="308"/>
    </location>
</feature>
<accession>A0A194AIJ6</accession>
<comment type="cofactor">
    <cofactor evidence="11 13">
        <name>FMN</name>
        <dbReference type="ChEBI" id="CHEBI:58210"/>
    </cofactor>
</comment>
<gene>
    <name evidence="15" type="ORF">DPF_1775</name>
</gene>
<dbReference type="InterPro" id="IPR024036">
    <property type="entry name" value="tRNA-dHydroUridine_Synthase_C"/>
</dbReference>
<evidence type="ECO:0000313" key="15">
    <source>
        <dbReference type="EMBL" id="GAU09055.1"/>
    </source>
</evidence>
<keyword evidence="3 11" id="KW-0285">Flavoprotein</keyword>
<keyword evidence="5 11" id="KW-0819">tRNA processing</keyword>
<evidence type="ECO:0000256" key="13">
    <source>
        <dbReference type="PIRSR" id="PIRSR006621-2"/>
    </source>
</evidence>
<dbReference type="PIRSF" id="PIRSF006621">
    <property type="entry name" value="Dus"/>
    <property type="match status" value="1"/>
</dbReference>
<keyword evidence="13" id="KW-0547">Nucleotide-binding</keyword>
<evidence type="ECO:0000256" key="6">
    <source>
        <dbReference type="ARBA" id="ARBA00022857"/>
    </source>
</evidence>
<sequence>MSSLFPISPHHPWLAPLAGFTDLSFRLLCRELGASVACTEMISAKGLVFGSKGTRDLLATCPEDTPLVVQLFGAEPEYIARAMDILLEQGFRYFDLNSGCPVKKVVKTGSGAALLKTPALLVHLVKIMADKAGTNRVGVKIRLGWRTDEPVYLDLAPQLEKAGAAWITLHPRSARQGFAGQADWTCLAELVKQVSVPVIASGDLLHAEDGVRCLEQTGVAAIMFARGALNDPAIFRRFHALMQGKPLPPKTAAELVTTMERFMALSAAHGSEARALLRMRTLAPRFVRDFPGSRAARSYLTGCRTWEDFAQGIQRLV</sequence>
<feature type="binding site" evidence="13">
    <location>
        <position position="70"/>
    </location>
    <ligand>
        <name>FMN</name>
        <dbReference type="ChEBI" id="CHEBI:58210"/>
    </ligand>
</feature>
<feature type="active site" description="Proton donor" evidence="12">
    <location>
        <position position="100"/>
    </location>
</feature>
<dbReference type="Proteomes" id="UP000095200">
    <property type="component" value="Unassembled WGS sequence"/>
</dbReference>
<dbReference type="Gene3D" id="1.10.1200.80">
    <property type="entry name" value="Putative flavin oxidoreducatase, domain 2"/>
    <property type="match status" value="1"/>
</dbReference>
<dbReference type="InterPro" id="IPR035587">
    <property type="entry name" value="DUS-like_FMN-bd"/>
</dbReference>
<comment type="caution">
    <text evidence="15">The sequence shown here is derived from an EMBL/GenBank/DDBJ whole genome shotgun (WGS) entry which is preliminary data.</text>
</comment>
<dbReference type="EMBL" id="BDFE01000016">
    <property type="protein sequence ID" value="GAU09055.1"/>
    <property type="molecule type" value="Genomic_DNA"/>
</dbReference>
<evidence type="ECO:0000256" key="1">
    <source>
        <dbReference type="ARBA" id="ARBA00002790"/>
    </source>
</evidence>
<evidence type="ECO:0000256" key="11">
    <source>
        <dbReference type="PIRNR" id="PIRNR006621"/>
    </source>
</evidence>
<keyword evidence="8 11" id="KW-0560">Oxidoreductase</keyword>
<keyword evidence="4 11" id="KW-0288">FMN</keyword>
<dbReference type="EC" id="1.3.1.-" evidence="11"/>
<dbReference type="CDD" id="cd02801">
    <property type="entry name" value="DUS_like_FMN"/>
    <property type="match status" value="1"/>
</dbReference>
<dbReference type="SUPFAM" id="SSF51395">
    <property type="entry name" value="FMN-linked oxidoreductases"/>
    <property type="match status" value="1"/>
</dbReference>
<keyword evidence="2" id="KW-0820">tRNA-binding</keyword>
<dbReference type="GO" id="GO:0000049">
    <property type="term" value="F:tRNA binding"/>
    <property type="evidence" value="ECO:0007669"/>
    <property type="project" value="UniProtKB-KW"/>
</dbReference>
<evidence type="ECO:0000256" key="7">
    <source>
        <dbReference type="ARBA" id="ARBA00022884"/>
    </source>
</evidence>
<dbReference type="RefSeq" id="WP_069859195.1">
    <property type="nucleotide sequence ID" value="NZ_BDFE01000016.1"/>
</dbReference>
<evidence type="ECO:0000256" key="9">
    <source>
        <dbReference type="ARBA" id="ARBA00048205"/>
    </source>
</evidence>
<evidence type="ECO:0000256" key="10">
    <source>
        <dbReference type="ARBA" id="ARBA00048802"/>
    </source>
</evidence>
<name>A0A194AIJ6_9BACT</name>
<keyword evidence="6" id="KW-0521">NADP</keyword>
<dbReference type="PANTHER" id="PTHR45846:SF1">
    <property type="entry name" value="TRNA-DIHYDROURIDINE(47) SYNTHASE [NAD(P)(+)]-LIKE"/>
    <property type="match status" value="1"/>
</dbReference>